<comment type="similarity">
    <text evidence="9">Belongs to the MurCDEF family.</text>
</comment>
<keyword evidence="15" id="KW-1185">Reference proteome</keyword>
<dbReference type="Proteomes" id="UP000033200">
    <property type="component" value="Chromosome"/>
</dbReference>
<comment type="pathway">
    <text evidence="2 9 10">Cell wall biogenesis; peptidoglycan biosynthesis.</text>
</comment>
<feature type="domain" description="Mur ligase central" evidence="13">
    <location>
        <begin position="116"/>
        <end position="236"/>
    </location>
</feature>
<keyword evidence="4 9" id="KW-0436">Ligase</keyword>
<dbReference type="PANTHER" id="PTHR43692">
    <property type="entry name" value="UDP-N-ACETYLMURAMOYLALANINE--D-GLUTAMATE LIGASE"/>
    <property type="match status" value="1"/>
</dbReference>
<dbReference type="InterPro" id="IPR018109">
    <property type="entry name" value="Folylpolyglutamate_synth_CS"/>
</dbReference>
<evidence type="ECO:0000256" key="7">
    <source>
        <dbReference type="ARBA" id="ARBA00022840"/>
    </source>
</evidence>
<sequence length="431" mass="44829">MITAKAFAGKRYAVLGLARSGLATVQALAASGAHVVAWDMNAAARERVTRIDGVIVHDPLQLALDGAAGLIVSPGVPLNAHPLVDHARAAQVPVIGDIELFAQARTELPPHRVVGITGTNGKSTTTALIHHILKTAGVPTLMGGNIGLPILEQPPLPAGGVYVLELSSYQLDLTQSLDCDVAVLLNVTPDHLDRYDGFEAYAASKARLFAMQSPQHDAIIGIGDAPSAQIARGLSARGEHLTKIAPGVCMDQSRWPALQGPHNAQNALAAIAAVKALGVSEADIDRGLASFTGLPHRMETVAVRDGVTFVDDSKATNPESTAPALGAFGRIHWIVGGKRKGDDLDACAPYFDRVAAAYTIGEAGPLFADLLADRIPSVTQSGDLATAVAQAAVAARPGDTVLLSPACASFDQFRDYEERGAAFRAAVEALA</sequence>
<evidence type="ECO:0000256" key="8">
    <source>
        <dbReference type="ARBA" id="ARBA00023306"/>
    </source>
</evidence>
<dbReference type="AlphaFoldDB" id="A0A097EG24"/>
<dbReference type="GO" id="GO:0008764">
    <property type="term" value="F:UDP-N-acetylmuramoylalanine-D-glutamate ligase activity"/>
    <property type="evidence" value="ECO:0007669"/>
    <property type="project" value="UniProtKB-UniRule"/>
</dbReference>
<keyword evidence="6 9" id="KW-0547">Nucleotide-binding</keyword>
<evidence type="ECO:0000256" key="1">
    <source>
        <dbReference type="ARBA" id="ARBA00004496"/>
    </source>
</evidence>
<gene>
    <name evidence="9" type="primary">murD</name>
    <name evidence="14" type="ORF">MC45_09255</name>
</gene>
<evidence type="ECO:0000313" key="15">
    <source>
        <dbReference type="Proteomes" id="UP000033200"/>
    </source>
</evidence>
<keyword evidence="7 9" id="KW-0067">ATP-binding</keyword>
<dbReference type="UniPathway" id="UPA00219"/>
<evidence type="ECO:0000256" key="3">
    <source>
        <dbReference type="ARBA" id="ARBA00022490"/>
    </source>
</evidence>
<dbReference type="SUPFAM" id="SSF53623">
    <property type="entry name" value="MurD-like peptide ligases, catalytic domain"/>
    <property type="match status" value="1"/>
</dbReference>
<organism evidence="14 15">
    <name type="scientific">Sphingomonas taxi</name>
    <dbReference type="NCBI Taxonomy" id="1549858"/>
    <lineage>
        <taxon>Bacteria</taxon>
        <taxon>Pseudomonadati</taxon>
        <taxon>Pseudomonadota</taxon>
        <taxon>Alphaproteobacteria</taxon>
        <taxon>Sphingomonadales</taxon>
        <taxon>Sphingomonadaceae</taxon>
        <taxon>Sphingomonas</taxon>
    </lineage>
</organism>
<dbReference type="InterPro" id="IPR036615">
    <property type="entry name" value="Mur_ligase_C_dom_sf"/>
</dbReference>
<dbReference type="Gene3D" id="3.40.1190.10">
    <property type="entry name" value="Mur-like, catalytic domain"/>
    <property type="match status" value="1"/>
</dbReference>
<feature type="binding site" evidence="9">
    <location>
        <begin position="118"/>
        <end position="124"/>
    </location>
    <ligand>
        <name>ATP</name>
        <dbReference type="ChEBI" id="CHEBI:30616"/>
    </ligand>
</feature>
<evidence type="ECO:0000256" key="4">
    <source>
        <dbReference type="ARBA" id="ARBA00022598"/>
    </source>
</evidence>
<feature type="chain" id="PRO_5001929700" description="UDP-N-acetylmuramoylalanine--D-glutamate ligase" evidence="11">
    <location>
        <begin position="30"/>
        <end position="431"/>
    </location>
</feature>
<dbReference type="GO" id="GO:0009252">
    <property type="term" value="P:peptidoglycan biosynthetic process"/>
    <property type="evidence" value="ECO:0007669"/>
    <property type="project" value="UniProtKB-UniRule"/>
</dbReference>
<evidence type="ECO:0000259" key="13">
    <source>
        <dbReference type="Pfam" id="PF08245"/>
    </source>
</evidence>
<keyword evidence="9 10" id="KW-0961">Cell wall biogenesis/degradation</keyword>
<evidence type="ECO:0000259" key="12">
    <source>
        <dbReference type="Pfam" id="PF02875"/>
    </source>
</evidence>
<protein>
    <recommendedName>
        <fullName evidence="9 10">UDP-N-acetylmuramoylalanine--D-glutamate ligase</fullName>
        <ecNumber evidence="9 10">6.3.2.9</ecNumber>
    </recommendedName>
    <alternativeName>
        <fullName evidence="9">D-glutamic acid-adding enzyme</fullName>
    </alternativeName>
    <alternativeName>
        <fullName evidence="9">UDP-N-acetylmuramoyl-L-alanyl-D-glutamate synthetase</fullName>
    </alternativeName>
</protein>
<evidence type="ECO:0000256" key="5">
    <source>
        <dbReference type="ARBA" id="ARBA00022618"/>
    </source>
</evidence>
<evidence type="ECO:0000256" key="2">
    <source>
        <dbReference type="ARBA" id="ARBA00004752"/>
    </source>
</evidence>
<keyword evidence="9 10" id="KW-0133">Cell shape</keyword>
<name>A0A097EG24_9SPHN</name>
<dbReference type="SUPFAM" id="SSF53244">
    <property type="entry name" value="MurD-like peptide ligases, peptide-binding domain"/>
    <property type="match status" value="1"/>
</dbReference>
<evidence type="ECO:0000256" key="10">
    <source>
        <dbReference type="RuleBase" id="RU003664"/>
    </source>
</evidence>
<comment type="catalytic activity">
    <reaction evidence="9 10">
        <text>UDP-N-acetyl-alpha-D-muramoyl-L-alanine + D-glutamate + ATP = UDP-N-acetyl-alpha-D-muramoyl-L-alanyl-D-glutamate + ADP + phosphate + H(+)</text>
        <dbReference type="Rhea" id="RHEA:16429"/>
        <dbReference type="ChEBI" id="CHEBI:15378"/>
        <dbReference type="ChEBI" id="CHEBI:29986"/>
        <dbReference type="ChEBI" id="CHEBI:30616"/>
        <dbReference type="ChEBI" id="CHEBI:43474"/>
        <dbReference type="ChEBI" id="CHEBI:83898"/>
        <dbReference type="ChEBI" id="CHEBI:83900"/>
        <dbReference type="ChEBI" id="CHEBI:456216"/>
        <dbReference type="EC" id="6.3.2.9"/>
    </reaction>
</comment>
<evidence type="ECO:0000256" key="6">
    <source>
        <dbReference type="ARBA" id="ARBA00022741"/>
    </source>
</evidence>
<dbReference type="EC" id="6.3.2.9" evidence="9 10"/>
<keyword evidence="5 9" id="KW-0132">Cell division</keyword>
<feature type="domain" description="Mur ligase C-terminal" evidence="12">
    <location>
        <begin position="296"/>
        <end position="407"/>
    </location>
</feature>
<dbReference type="GO" id="GO:0071555">
    <property type="term" value="P:cell wall organization"/>
    <property type="evidence" value="ECO:0007669"/>
    <property type="project" value="UniProtKB-KW"/>
</dbReference>
<keyword evidence="11" id="KW-0732">Signal</keyword>
<keyword evidence="8 9" id="KW-0131">Cell cycle</keyword>
<dbReference type="Gene3D" id="3.90.190.20">
    <property type="entry name" value="Mur ligase, C-terminal domain"/>
    <property type="match status" value="1"/>
</dbReference>
<evidence type="ECO:0000313" key="14">
    <source>
        <dbReference type="EMBL" id="AIT06522.1"/>
    </source>
</evidence>
<comment type="subcellular location">
    <subcellularLocation>
        <location evidence="1 9 10">Cytoplasm</location>
    </subcellularLocation>
</comment>
<keyword evidence="9 10" id="KW-0573">Peptidoglycan synthesis</keyword>
<reference evidence="14 15" key="1">
    <citation type="submission" date="2014-09" db="EMBL/GenBank/DDBJ databases">
        <title>Using Illumina technology Improving SMRT sequencing Genome Assembly by RASTools.</title>
        <authorList>
            <person name="Zhou Y."/>
            <person name="Ma T."/>
            <person name="Liu T."/>
        </authorList>
    </citation>
    <scope>NUCLEOTIDE SEQUENCE [LARGE SCALE GENOMIC DNA]</scope>
    <source>
        <strain evidence="14 15">ATCC 55669</strain>
    </source>
</reference>
<keyword evidence="3 9" id="KW-0963">Cytoplasm</keyword>
<dbReference type="Gene3D" id="3.40.50.720">
    <property type="entry name" value="NAD(P)-binding Rossmann-like Domain"/>
    <property type="match status" value="1"/>
</dbReference>
<proteinExistence type="inferred from homology"/>
<dbReference type="InterPro" id="IPR013221">
    <property type="entry name" value="Mur_ligase_cen"/>
</dbReference>
<dbReference type="EMBL" id="CP009571">
    <property type="protein sequence ID" value="AIT06522.1"/>
    <property type="molecule type" value="Genomic_DNA"/>
</dbReference>
<dbReference type="GO" id="GO:0005524">
    <property type="term" value="F:ATP binding"/>
    <property type="evidence" value="ECO:0007669"/>
    <property type="project" value="UniProtKB-UniRule"/>
</dbReference>
<feature type="signal peptide" evidence="11">
    <location>
        <begin position="1"/>
        <end position="29"/>
    </location>
</feature>
<dbReference type="Pfam" id="PF02875">
    <property type="entry name" value="Mur_ligase_C"/>
    <property type="match status" value="1"/>
</dbReference>
<dbReference type="NCBIfam" id="TIGR01087">
    <property type="entry name" value="murD"/>
    <property type="match status" value="1"/>
</dbReference>
<comment type="function">
    <text evidence="9 10">Cell wall formation. Catalyzes the addition of glutamate to the nucleotide precursor UDP-N-acetylmuramoyl-L-alanine (UMA).</text>
</comment>
<dbReference type="GO" id="GO:0008360">
    <property type="term" value="P:regulation of cell shape"/>
    <property type="evidence" value="ECO:0007669"/>
    <property type="project" value="UniProtKB-KW"/>
</dbReference>
<dbReference type="InterPro" id="IPR004101">
    <property type="entry name" value="Mur_ligase_C"/>
</dbReference>
<evidence type="ECO:0000256" key="11">
    <source>
        <dbReference type="SAM" id="SignalP"/>
    </source>
</evidence>
<dbReference type="SUPFAM" id="SSF51984">
    <property type="entry name" value="MurCD N-terminal domain"/>
    <property type="match status" value="1"/>
</dbReference>
<dbReference type="GO" id="GO:0005737">
    <property type="term" value="C:cytoplasm"/>
    <property type="evidence" value="ECO:0007669"/>
    <property type="project" value="UniProtKB-SubCell"/>
</dbReference>
<dbReference type="GO" id="GO:0004326">
    <property type="term" value="F:tetrahydrofolylpolyglutamate synthase activity"/>
    <property type="evidence" value="ECO:0007669"/>
    <property type="project" value="InterPro"/>
</dbReference>
<dbReference type="eggNOG" id="COG0771">
    <property type="taxonomic scope" value="Bacteria"/>
</dbReference>
<dbReference type="RefSeq" id="WP_038662168.1">
    <property type="nucleotide sequence ID" value="NZ_CP009571.1"/>
</dbReference>
<dbReference type="KEGG" id="stax:MC45_09255"/>
<accession>A0A097EG24</accession>
<evidence type="ECO:0000256" key="9">
    <source>
        <dbReference type="HAMAP-Rule" id="MF_00639"/>
    </source>
</evidence>
<dbReference type="HAMAP" id="MF_00639">
    <property type="entry name" value="MurD"/>
    <property type="match status" value="1"/>
</dbReference>
<dbReference type="HOGENOM" id="CLU_032540_3_0_5"/>
<dbReference type="GO" id="GO:0051301">
    <property type="term" value="P:cell division"/>
    <property type="evidence" value="ECO:0007669"/>
    <property type="project" value="UniProtKB-KW"/>
</dbReference>
<dbReference type="InterPro" id="IPR005762">
    <property type="entry name" value="MurD"/>
</dbReference>
<dbReference type="PROSITE" id="PS01011">
    <property type="entry name" value="FOLYLPOLYGLU_SYNT_1"/>
    <property type="match status" value="1"/>
</dbReference>
<dbReference type="STRING" id="1549858.MC45_09255"/>
<dbReference type="PANTHER" id="PTHR43692:SF1">
    <property type="entry name" value="UDP-N-ACETYLMURAMOYLALANINE--D-GLUTAMATE LIGASE"/>
    <property type="match status" value="1"/>
</dbReference>
<dbReference type="InterPro" id="IPR036565">
    <property type="entry name" value="Mur-like_cat_sf"/>
</dbReference>
<dbReference type="Pfam" id="PF08245">
    <property type="entry name" value="Mur_ligase_M"/>
    <property type="match status" value="1"/>
</dbReference>